<dbReference type="eggNOG" id="COG0561">
    <property type="taxonomic scope" value="Bacteria"/>
</dbReference>
<dbReference type="PATRIC" id="fig|1246626.3.peg.1322"/>
<name>A0A060LVV0_9BACI</name>
<keyword evidence="2" id="KW-1185">Reference proteome</keyword>
<dbReference type="SUPFAM" id="SSF56784">
    <property type="entry name" value="HAD-like"/>
    <property type="match status" value="1"/>
</dbReference>
<dbReference type="Gene3D" id="3.40.50.1000">
    <property type="entry name" value="HAD superfamily/HAD-like"/>
    <property type="match status" value="1"/>
</dbReference>
<dbReference type="InterPro" id="IPR006379">
    <property type="entry name" value="HAD-SF_hydro_IIB"/>
</dbReference>
<evidence type="ECO:0000313" key="2">
    <source>
        <dbReference type="Proteomes" id="UP000027142"/>
    </source>
</evidence>
<dbReference type="OrthoDB" id="9790031at2"/>
<proteinExistence type="predicted"/>
<dbReference type="GO" id="GO:0000287">
    <property type="term" value="F:magnesium ion binding"/>
    <property type="evidence" value="ECO:0007669"/>
    <property type="project" value="TreeGrafter"/>
</dbReference>
<dbReference type="NCBIfam" id="TIGR01484">
    <property type="entry name" value="HAD-SF-IIB"/>
    <property type="match status" value="1"/>
</dbReference>
<dbReference type="PANTHER" id="PTHR10000">
    <property type="entry name" value="PHOSPHOSERINE PHOSPHATASE"/>
    <property type="match status" value="1"/>
</dbReference>
<evidence type="ECO:0000313" key="1">
    <source>
        <dbReference type="EMBL" id="AIC93915.1"/>
    </source>
</evidence>
<accession>A0A060LVV0</accession>
<gene>
    <name evidence="1" type="ORF">BleG1_1332</name>
</gene>
<dbReference type="GO" id="GO:0016791">
    <property type="term" value="F:phosphatase activity"/>
    <property type="evidence" value="ECO:0007669"/>
    <property type="project" value="TreeGrafter"/>
</dbReference>
<dbReference type="KEGG" id="ble:BleG1_1332"/>
<dbReference type="RefSeq" id="WP_038478570.1">
    <property type="nucleotide sequence ID" value="NZ_CP003923.1"/>
</dbReference>
<sequence>MKTYNLLVMNIDKLFLEGDAKATKKTKMAMAYLEKKQVSVVLVTNHSFSYAKKIARNLKCDATIIAHGGSFISDTDQNEWYNRPLSLETTLDLCHVMERFDCEVKLQYGDYCASIRPQHKQTLLARMSFNAPGEQILYPLTYVDSLYEHVLKEGKGPLNVSLKCDEQKDLEYICEIVKQEIPELNLMKTNRGECFLVGAGAEKERALQWLVKRNQLSLDQVIVVGVGEEDIEMISMAGLGVAMGDATDSVKEKANWVTRTMNQGGLAYMVHEVFRKQLNMQLKE</sequence>
<dbReference type="Pfam" id="PF08282">
    <property type="entry name" value="Hydrolase_3"/>
    <property type="match status" value="1"/>
</dbReference>
<dbReference type="EMBL" id="CP003923">
    <property type="protein sequence ID" value="AIC93915.1"/>
    <property type="molecule type" value="Genomic_DNA"/>
</dbReference>
<dbReference type="AlphaFoldDB" id="A0A060LVV0"/>
<dbReference type="PANTHER" id="PTHR10000:SF50">
    <property type="entry name" value="STRESS RESPONSE PROTEIN YHAX"/>
    <property type="match status" value="1"/>
</dbReference>
<dbReference type="Proteomes" id="UP000027142">
    <property type="component" value="Chromosome"/>
</dbReference>
<dbReference type="STRING" id="1246626.BleG1_1332"/>
<dbReference type="InterPro" id="IPR023214">
    <property type="entry name" value="HAD_sf"/>
</dbReference>
<protein>
    <submittedName>
        <fullName evidence="1">HAD superfamily hydrolase</fullName>
    </submittedName>
</protein>
<dbReference type="HOGENOM" id="CLU_044146_0_2_9"/>
<reference evidence="1 2" key="1">
    <citation type="journal article" date="2014" name="Gene">
        <title>A comparative genomic analysis of the alkalitolerant soil bacterium Bacillus lehensis G1.</title>
        <authorList>
            <person name="Noor Y.M."/>
            <person name="Samsulrizal N.H."/>
            <person name="Jema'on N.A."/>
            <person name="Low K.O."/>
            <person name="Ramli A.N."/>
            <person name="Alias N.I."/>
            <person name="Damis S.I."/>
            <person name="Fuzi S.F."/>
            <person name="Isa M.N."/>
            <person name="Murad A.M."/>
            <person name="Raih M.F."/>
            <person name="Bakar F.D."/>
            <person name="Najimudin N."/>
            <person name="Mahadi N.M."/>
            <person name="Illias R.M."/>
        </authorList>
    </citation>
    <scope>NUCLEOTIDE SEQUENCE [LARGE SCALE GENOMIC DNA]</scope>
    <source>
        <strain evidence="1 2">G1</strain>
    </source>
</reference>
<dbReference type="Gene3D" id="3.30.1240.10">
    <property type="match status" value="1"/>
</dbReference>
<organism evidence="1 2">
    <name type="scientific">Shouchella lehensis G1</name>
    <dbReference type="NCBI Taxonomy" id="1246626"/>
    <lineage>
        <taxon>Bacteria</taxon>
        <taxon>Bacillati</taxon>
        <taxon>Bacillota</taxon>
        <taxon>Bacilli</taxon>
        <taxon>Bacillales</taxon>
        <taxon>Bacillaceae</taxon>
        <taxon>Shouchella</taxon>
    </lineage>
</organism>
<keyword evidence="1" id="KW-0378">Hydrolase</keyword>
<dbReference type="InterPro" id="IPR036412">
    <property type="entry name" value="HAD-like_sf"/>
</dbReference>
<dbReference type="GO" id="GO:0005829">
    <property type="term" value="C:cytosol"/>
    <property type="evidence" value="ECO:0007669"/>
    <property type="project" value="TreeGrafter"/>
</dbReference>